<organism evidence="2 3">
    <name type="scientific">Achromobacter arsenitoxydans SY8</name>
    <dbReference type="NCBI Taxonomy" id="477184"/>
    <lineage>
        <taxon>Bacteria</taxon>
        <taxon>Pseudomonadati</taxon>
        <taxon>Pseudomonadota</taxon>
        <taxon>Betaproteobacteria</taxon>
        <taxon>Burkholderiales</taxon>
        <taxon>Alcaligenaceae</taxon>
        <taxon>Achromobacter</taxon>
    </lineage>
</organism>
<name>H0FFM3_9BURK</name>
<dbReference type="PATRIC" id="fig|477184.5.peg.5484"/>
<dbReference type="AlphaFoldDB" id="H0FFM3"/>
<dbReference type="EMBL" id="AGUF01000096">
    <property type="protein sequence ID" value="EHK62903.1"/>
    <property type="molecule type" value="Genomic_DNA"/>
</dbReference>
<protein>
    <submittedName>
        <fullName evidence="2">Uncharacterized protein</fullName>
    </submittedName>
</protein>
<accession>H0FFM3</accession>
<evidence type="ECO:0000313" key="2">
    <source>
        <dbReference type="EMBL" id="EHK62903.1"/>
    </source>
</evidence>
<reference evidence="2 3" key="1">
    <citation type="journal article" date="2012" name="J. Bacteriol.">
        <title>Genome sequence of the highly efficient arsenite-oxidizing bacterium Achromobacter arsenitoxydans SY8.</title>
        <authorList>
            <person name="Li X."/>
            <person name="Hu Y."/>
            <person name="Gong J."/>
            <person name="Lin Y."/>
            <person name="Johnstone L."/>
            <person name="Rensing C."/>
            <person name="Wang G."/>
        </authorList>
    </citation>
    <scope>NUCLEOTIDE SEQUENCE [LARGE SCALE GENOMIC DNA]</scope>
    <source>
        <strain evidence="2 3">SY8</strain>
    </source>
</reference>
<proteinExistence type="predicted"/>
<evidence type="ECO:0000313" key="3">
    <source>
        <dbReference type="Proteomes" id="UP000003113"/>
    </source>
</evidence>
<keyword evidence="3" id="KW-1185">Reference proteome</keyword>
<feature type="region of interest" description="Disordered" evidence="1">
    <location>
        <begin position="23"/>
        <end position="43"/>
    </location>
</feature>
<evidence type="ECO:0000256" key="1">
    <source>
        <dbReference type="SAM" id="MobiDB-lite"/>
    </source>
</evidence>
<gene>
    <name evidence="2" type="ORF">KYC_27963</name>
</gene>
<dbReference type="Proteomes" id="UP000003113">
    <property type="component" value="Unassembled WGS sequence"/>
</dbReference>
<sequence>MRGAVSGASVGVPLKVQACMRTEESETAAAGAARRSASRRGFR</sequence>
<comment type="caution">
    <text evidence="2">The sequence shown here is derived from an EMBL/GenBank/DDBJ whole genome shotgun (WGS) entry which is preliminary data.</text>
</comment>